<dbReference type="EMBL" id="JAVFKD010000001">
    <property type="protein sequence ID" value="KAK5997674.1"/>
    <property type="molecule type" value="Genomic_DNA"/>
</dbReference>
<protein>
    <recommendedName>
        <fullName evidence="3">Terpene synthase</fullName>
    </recommendedName>
</protein>
<evidence type="ECO:0000313" key="1">
    <source>
        <dbReference type="EMBL" id="KAK5997674.1"/>
    </source>
</evidence>
<dbReference type="Proteomes" id="UP001338125">
    <property type="component" value="Unassembled WGS sequence"/>
</dbReference>
<sequence length="379" mass="42879">MFRNHNRHTFFQNGRSHRIVRIQAPSSTLGKERIEIKLKKHDILMRLDIPSYRATERQKIIVEPGRVQNGPAKSSSRVLQAHTRFKMMLQPSVTYDRSFHELCAAEVNAISVFFPNLQSEKIQICFAAWLGFVCVMDDVLETLPPWDGEKALAHSAGILQSYFTGAEKGTVTPSGRIPHLTLTLRHHCEHHLPRATACALFKAALVVFQAHKDEIRFLSGQIPNSLSNYMAIRSKTIALNPFFEVIKHEFLPAKWRSNSAWNKLQLEVSRAAGLQNDLIGLEKDLEKNEEMNAVIIMMRAHDSNLKVLDEKLYSNCISLVNKEHNDSVARSLGCVAKIQQSAKGELPDSVAEVVRHIVSLGETHLKWCASAKRYRIACE</sequence>
<evidence type="ECO:0000313" key="2">
    <source>
        <dbReference type="Proteomes" id="UP001338125"/>
    </source>
</evidence>
<organism evidence="1 2">
    <name type="scientific">Cladobotryum mycophilum</name>
    <dbReference type="NCBI Taxonomy" id="491253"/>
    <lineage>
        <taxon>Eukaryota</taxon>
        <taxon>Fungi</taxon>
        <taxon>Dikarya</taxon>
        <taxon>Ascomycota</taxon>
        <taxon>Pezizomycotina</taxon>
        <taxon>Sordariomycetes</taxon>
        <taxon>Hypocreomycetidae</taxon>
        <taxon>Hypocreales</taxon>
        <taxon>Hypocreaceae</taxon>
        <taxon>Cladobotryum</taxon>
    </lineage>
</organism>
<proteinExistence type="predicted"/>
<dbReference type="InterPro" id="IPR008949">
    <property type="entry name" value="Isoprenoid_synthase_dom_sf"/>
</dbReference>
<comment type="caution">
    <text evidence="1">The sequence shown here is derived from an EMBL/GenBank/DDBJ whole genome shotgun (WGS) entry which is preliminary data.</text>
</comment>
<accession>A0ABR0SZX5</accession>
<keyword evidence="2" id="KW-1185">Reference proteome</keyword>
<reference evidence="1 2" key="1">
    <citation type="submission" date="2024-01" db="EMBL/GenBank/DDBJ databases">
        <title>Complete genome of Cladobotryum mycophilum ATHUM6906.</title>
        <authorList>
            <person name="Christinaki A.C."/>
            <person name="Myridakis A.I."/>
            <person name="Kouvelis V.N."/>
        </authorList>
    </citation>
    <scope>NUCLEOTIDE SEQUENCE [LARGE SCALE GENOMIC DNA]</scope>
    <source>
        <strain evidence="1 2">ATHUM6906</strain>
    </source>
</reference>
<name>A0ABR0SZX5_9HYPO</name>
<dbReference type="SUPFAM" id="SSF48576">
    <property type="entry name" value="Terpenoid synthases"/>
    <property type="match status" value="1"/>
</dbReference>
<dbReference type="Pfam" id="PF19086">
    <property type="entry name" value="Terpene_syn_C_2"/>
    <property type="match status" value="1"/>
</dbReference>
<evidence type="ECO:0008006" key="3">
    <source>
        <dbReference type="Google" id="ProtNLM"/>
    </source>
</evidence>
<gene>
    <name evidence="1" type="ORF">PT974_00029</name>
</gene>
<dbReference type="Gene3D" id="1.10.600.10">
    <property type="entry name" value="Farnesyl Diphosphate Synthase"/>
    <property type="match status" value="1"/>
</dbReference>